<feature type="transmembrane region" description="Helical" evidence="1">
    <location>
        <begin position="143"/>
        <end position="160"/>
    </location>
</feature>
<gene>
    <name evidence="2" type="ORF">E0F88_06955</name>
</gene>
<protein>
    <submittedName>
        <fullName evidence="2">DUF1772 domain-containing protein</fullName>
    </submittedName>
</protein>
<keyword evidence="1" id="KW-0472">Membrane</keyword>
<dbReference type="RefSeq" id="WP_131957488.1">
    <property type="nucleotide sequence ID" value="NZ_SMFL01000002.1"/>
</dbReference>
<evidence type="ECO:0000313" key="3">
    <source>
        <dbReference type="Proteomes" id="UP000294850"/>
    </source>
</evidence>
<dbReference type="InterPro" id="IPR013901">
    <property type="entry name" value="Anthrone_oxy"/>
</dbReference>
<evidence type="ECO:0000313" key="2">
    <source>
        <dbReference type="EMBL" id="TDE17622.1"/>
    </source>
</evidence>
<keyword evidence="3" id="KW-1185">Reference proteome</keyword>
<name>A0A4R5DT44_9BACT</name>
<dbReference type="OrthoDB" id="772592at2"/>
<comment type="caution">
    <text evidence="2">The sequence shown here is derived from an EMBL/GenBank/DDBJ whole genome shotgun (WGS) entry which is preliminary data.</text>
</comment>
<keyword evidence="1" id="KW-0812">Transmembrane</keyword>
<feature type="transmembrane region" description="Helical" evidence="1">
    <location>
        <begin position="85"/>
        <end position="107"/>
    </location>
</feature>
<keyword evidence="1" id="KW-1133">Transmembrane helix</keyword>
<dbReference type="Pfam" id="PF08592">
    <property type="entry name" value="Anthrone_oxy"/>
    <property type="match status" value="1"/>
</dbReference>
<reference evidence="2 3" key="1">
    <citation type="submission" date="2019-03" db="EMBL/GenBank/DDBJ databases">
        <title>Dyadobacter AR-3-6 sp. nov., isolated from arctic soil.</title>
        <authorList>
            <person name="Chaudhary D.K."/>
        </authorList>
    </citation>
    <scope>NUCLEOTIDE SEQUENCE [LARGE SCALE GENOMIC DNA]</scope>
    <source>
        <strain evidence="2 3">AR-3-6</strain>
    </source>
</reference>
<dbReference type="AlphaFoldDB" id="A0A4R5DT44"/>
<dbReference type="EMBL" id="SMFL01000002">
    <property type="protein sequence ID" value="TDE17622.1"/>
    <property type="molecule type" value="Genomic_DNA"/>
</dbReference>
<accession>A0A4R5DT44</accession>
<organism evidence="2 3">
    <name type="scientific">Dyadobacter psychrotolerans</name>
    <dbReference type="NCBI Taxonomy" id="2541721"/>
    <lineage>
        <taxon>Bacteria</taxon>
        <taxon>Pseudomonadati</taxon>
        <taxon>Bacteroidota</taxon>
        <taxon>Cytophagia</taxon>
        <taxon>Cytophagales</taxon>
        <taxon>Spirosomataceae</taxon>
        <taxon>Dyadobacter</taxon>
    </lineage>
</organism>
<sequence>MTFSNLILIAAATTTALIAGLFYAWSCSVMVGMAQLPSPEFIKAMKVFNEAIQNPLFFASFMGTAILLPVCTYLHYDAPVPQRFWFLLVATVFYLGGTFAVTIFGNIPLNDMLASFDQQSASQHVIDSKRAAFELSWNRLNNIRAVSSVISVIMVIMACLSHKV</sequence>
<evidence type="ECO:0000256" key="1">
    <source>
        <dbReference type="SAM" id="Phobius"/>
    </source>
</evidence>
<proteinExistence type="predicted"/>
<feature type="transmembrane region" description="Helical" evidence="1">
    <location>
        <begin position="56"/>
        <end position="76"/>
    </location>
</feature>
<dbReference type="Proteomes" id="UP000294850">
    <property type="component" value="Unassembled WGS sequence"/>
</dbReference>